<organism evidence="1 2">
    <name type="scientific">Galleria mellonella</name>
    <name type="common">Greater wax moth</name>
    <dbReference type="NCBI Taxonomy" id="7137"/>
    <lineage>
        <taxon>Eukaryota</taxon>
        <taxon>Metazoa</taxon>
        <taxon>Ecdysozoa</taxon>
        <taxon>Arthropoda</taxon>
        <taxon>Hexapoda</taxon>
        <taxon>Insecta</taxon>
        <taxon>Pterygota</taxon>
        <taxon>Neoptera</taxon>
        <taxon>Endopterygota</taxon>
        <taxon>Lepidoptera</taxon>
        <taxon>Glossata</taxon>
        <taxon>Ditrysia</taxon>
        <taxon>Pyraloidea</taxon>
        <taxon>Pyralidae</taxon>
        <taxon>Galleriinae</taxon>
        <taxon>Galleria</taxon>
    </lineage>
</organism>
<name>A0ABM3MMH7_GALME</name>
<keyword evidence="1" id="KW-1185">Reference proteome</keyword>
<proteinExistence type="predicted"/>
<dbReference type="GeneID" id="128200980"/>
<evidence type="ECO:0000313" key="2">
    <source>
        <dbReference type="RefSeq" id="XP_052752340.1"/>
    </source>
</evidence>
<reference evidence="2" key="1">
    <citation type="submission" date="2025-08" db="UniProtKB">
        <authorList>
            <consortium name="RefSeq"/>
        </authorList>
    </citation>
    <scope>IDENTIFICATION</scope>
    <source>
        <tissue evidence="2">Whole larvae</tissue>
    </source>
</reference>
<sequence length="535" mass="62195">MIRFPIAGTNQNYEETNALKQNVIVGQVWLHEPNTNIVQITELDSYDSDIADKERQNVFNNVCSYVNNDRFKVDSDFEEEKCKINNKARDKRRLRNKIFNNVPMSPTDSDTGIHVTDFTHTRRNIKKANQQVNCFTIINKHYVINSDSSTDSEIYTKDQKHNLPEHYECSSNKNTSFDESLTYEHNMDRDKHTILIYSFKNKHLFSENNSETMNISINESSSTSNSIENIGNNLKEIPLDSSRIPTPIPGTYVPRLNLSIPPSLPNVTEVTESKYPSNETIKSDWKIRKKSINSWFTDISAYAREKIIDNEENSEKLNIINWMALSPREKRRTSKASVPRSNLAPVIESNFEFVTNKKTENINGNDVEFSRKHDNIYTVERIPVKNENFKVSFEEKNDTDDRGDHDEHKYLRKPQIKCTPKTIKNFSEITEPIEKLDSSKWIIHNRLTSQDKNIDCNLDNIDIINNSEAQNEISASYRLWNNNMSLLKPAEWSEYFPMVDSVPSINLSFDIDSLEEQSCISRLVRCFQCCKWLKI</sequence>
<dbReference type="RefSeq" id="XP_052752340.1">
    <property type="nucleotide sequence ID" value="XM_052896380.1"/>
</dbReference>
<accession>A0ABM3MMH7</accession>
<gene>
    <name evidence="2" type="primary">LOC128200980</name>
</gene>
<dbReference type="Proteomes" id="UP001652740">
    <property type="component" value="Unplaced"/>
</dbReference>
<evidence type="ECO:0000313" key="1">
    <source>
        <dbReference type="Proteomes" id="UP001652740"/>
    </source>
</evidence>
<protein>
    <submittedName>
        <fullName evidence="2">Uncharacterized protein MAL13P1.304-like</fullName>
    </submittedName>
</protein>